<feature type="domain" description="CCHC-type" evidence="3">
    <location>
        <begin position="31"/>
        <end position="46"/>
    </location>
</feature>
<protein>
    <recommendedName>
        <fullName evidence="3">CCHC-type domain-containing protein</fullName>
    </recommendedName>
</protein>
<evidence type="ECO:0000259" key="3">
    <source>
        <dbReference type="PROSITE" id="PS50158"/>
    </source>
</evidence>
<accession>A0A7S2XQY7</accession>
<evidence type="ECO:0000256" key="1">
    <source>
        <dbReference type="PROSITE-ProRule" id="PRU00047"/>
    </source>
</evidence>
<dbReference type="GO" id="GO:0003676">
    <property type="term" value="F:nucleic acid binding"/>
    <property type="evidence" value="ECO:0007669"/>
    <property type="project" value="InterPro"/>
</dbReference>
<dbReference type="SMART" id="SM00343">
    <property type="entry name" value="ZnF_C2HC"/>
    <property type="match status" value="3"/>
</dbReference>
<proteinExistence type="predicted"/>
<keyword evidence="1" id="KW-0862">Zinc</keyword>
<dbReference type="InterPro" id="IPR036875">
    <property type="entry name" value="Znf_CCHC_sf"/>
</dbReference>
<dbReference type="AlphaFoldDB" id="A0A7S2XQY7"/>
<dbReference type="EMBL" id="HBHQ01020839">
    <property type="protein sequence ID" value="CAD9822207.1"/>
    <property type="molecule type" value="Transcribed_RNA"/>
</dbReference>
<feature type="domain" description="CCHC-type" evidence="3">
    <location>
        <begin position="89"/>
        <end position="102"/>
    </location>
</feature>
<dbReference type="Gene3D" id="4.10.60.10">
    <property type="entry name" value="Zinc finger, CCHC-type"/>
    <property type="match status" value="3"/>
</dbReference>
<sequence>MSEWKSEGKSEGGQPKPRAGAPAGAGAEKSCYNCGQTGHIARGCENPRLEGEERQKINSSRTQFRRCFNCGKTGHISADCTQAAGNKSCYNCGGEGHISRDCANPRQQKD</sequence>
<dbReference type="PANTHER" id="PTHR23002">
    <property type="entry name" value="ZINC FINGER CCHC DOMAIN CONTAINING PROTEIN"/>
    <property type="match status" value="1"/>
</dbReference>
<keyword evidence="1" id="KW-0863">Zinc-finger</keyword>
<gene>
    <name evidence="4" type="ORF">ASEP1449_LOCUS14041</name>
</gene>
<dbReference type="PROSITE" id="PS50158">
    <property type="entry name" value="ZF_CCHC"/>
    <property type="match status" value="3"/>
</dbReference>
<dbReference type="InterPro" id="IPR001878">
    <property type="entry name" value="Znf_CCHC"/>
</dbReference>
<keyword evidence="1" id="KW-0479">Metal-binding</keyword>
<dbReference type="SUPFAM" id="SSF57756">
    <property type="entry name" value="Retrovirus zinc finger-like domains"/>
    <property type="match status" value="2"/>
</dbReference>
<name>A0A7S2XQY7_9STRA</name>
<reference evidence="4" key="1">
    <citation type="submission" date="2021-01" db="EMBL/GenBank/DDBJ databases">
        <authorList>
            <person name="Corre E."/>
            <person name="Pelletier E."/>
            <person name="Niang G."/>
            <person name="Scheremetjew M."/>
            <person name="Finn R."/>
            <person name="Kale V."/>
            <person name="Holt S."/>
            <person name="Cochrane G."/>
            <person name="Meng A."/>
            <person name="Brown T."/>
            <person name="Cohen L."/>
        </authorList>
    </citation>
    <scope>NUCLEOTIDE SEQUENCE</scope>
    <source>
        <strain evidence="4">CCMP2084</strain>
    </source>
</reference>
<evidence type="ECO:0000256" key="2">
    <source>
        <dbReference type="SAM" id="MobiDB-lite"/>
    </source>
</evidence>
<dbReference type="InterPro" id="IPR051714">
    <property type="entry name" value="Znf_CCHC_NABP"/>
</dbReference>
<dbReference type="GO" id="GO:0008270">
    <property type="term" value="F:zinc ion binding"/>
    <property type="evidence" value="ECO:0007669"/>
    <property type="project" value="UniProtKB-KW"/>
</dbReference>
<feature type="compositionally biased region" description="Low complexity" evidence="2">
    <location>
        <begin position="12"/>
        <end position="27"/>
    </location>
</feature>
<evidence type="ECO:0000313" key="4">
    <source>
        <dbReference type="EMBL" id="CAD9822207.1"/>
    </source>
</evidence>
<organism evidence="4">
    <name type="scientific">Attheya septentrionalis</name>
    <dbReference type="NCBI Taxonomy" id="420275"/>
    <lineage>
        <taxon>Eukaryota</taxon>
        <taxon>Sar</taxon>
        <taxon>Stramenopiles</taxon>
        <taxon>Ochrophyta</taxon>
        <taxon>Bacillariophyta</taxon>
        <taxon>Coscinodiscophyceae</taxon>
        <taxon>Chaetocerotophycidae</taxon>
        <taxon>Chaetocerotales</taxon>
        <taxon>Attheyaceae</taxon>
        <taxon>Attheya</taxon>
    </lineage>
</organism>
<dbReference type="Pfam" id="PF00098">
    <property type="entry name" value="zf-CCHC"/>
    <property type="match status" value="3"/>
</dbReference>
<feature type="compositionally biased region" description="Basic and acidic residues" evidence="2">
    <location>
        <begin position="1"/>
        <end position="10"/>
    </location>
</feature>
<feature type="domain" description="CCHC-type" evidence="3">
    <location>
        <begin position="65"/>
        <end position="82"/>
    </location>
</feature>
<feature type="region of interest" description="Disordered" evidence="2">
    <location>
        <begin position="1"/>
        <end position="28"/>
    </location>
</feature>